<feature type="region of interest" description="Disordered" evidence="1">
    <location>
        <begin position="1"/>
        <end position="21"/>
    </location>
</feature>
<proteinExistence type="predicted"/>
<feature type="region of interest" description="Disordered" evidence="1">
    <location>
        <begin position="85"/>
        <end position="107"/>
    </location>
</feature>
<sequence length="180" mass="20130">MPQAHSLRPRHDRNECVEGGERGRRKKLFTPAPGACCCSARVVERQEGIAGSAGCFRRGVSTRDERQQRIIAFYATKLSKESKCRIPTSQAEGEAGRSGENWGSGRRHTRVEKQAWAWLVQDPGKFDGARPAVWFCCCPTCLPLSAQMSLKQGGQARLVTYPMDKGHFKRPYSPRPPQLE</sequence>
<evidence type="ECO:0000313" key="3">
    <source>
        <dbReference type="Proteomes" id="UP001586593"/>
    </source>
</evidence>
<feature type="compositionally biased region" description="Basic and acidic residues" evidence="1">
    <location>
        <begin position="12"/>
        <end position="21"/>
    </location>
</feature>
<evidence type="ECO:0000313" key="2">
    <source>
        <dbReference type="EMBL" id="KAL1838047.1"/>
    </source>
</evidence>
<gene>
    <name evidence="2" type="ORF">VTK73DRAFT_4473</name>
</gene>
<comment type="caution">
    <text evidence="2">The sequence shown here is derived from an EMBL/GenBank/DDBJ whole genome shotgun (WGS) entry which is preliminary data.</text>
</comment>
<evidence type="ECO:0000256" key="1">
    <source>
        <dbReference type="SAM" id="MobiDB-lite"/>
    </source>
</evidence>
<name>A0ABR3V8E4_9PEZI</name>
<protein>
    <submittedName>
        <fullName evidence="2">Uncharacterized protein</fullName>
    </submittedName>
</protein>
<keyword evidence="3" id="KW-1185">Reference proteome</keyword>
<accession>A0ABR3V8E4</accession>
<reference evidence="2 3" key="1">
    <citation type="journal article" date="2024" name="Commun. Biol.">
        <title>Comparative genomic analysis of thermophilic fungi reveals convergent evolutionary adaptations and gene losses.</title>
        <authorList>
            <person name="Steindorff A.S."/>
            <person name="Aguilar-Pontes M.V."/>
            <person name="Robinson A.J."/>
            <person name="Andreopoulos B."/>
            <person name="LaButti K."/>
            <person name="Kuo A."/>
            <person name="Mondo S."/>
            <person name="Riley R."/>
            <person name="Otillar R."/>
            <person name="Haridas S."/>
            <person name="Lipzen A."/>
            <person name="Grimwood J."/>
            <person name="Schmutz J."/>
            <person name="Clum A."/>
            <person name="Reid I.D."/>
            <person name="Moisan M.C."/>
            <person name="Butler G."/>
            <person name="Nguyen T.T.M."/>
            <person name="Dewar K."/>
            <person name="Conant G."/>
            <person name="Drula E."/>
            <person name="Henrissat B."/>
            <person name="Hansel C."/>
            <person name="Singer S."/>
            <person name="Hutchinson M.I."/>
            <person name="de Vries R.P."/>
            <person name="Natvig D.O."/>
            <person name="Powell A.J."/>
            <person name="Tsang A."/>
            <person name="Grigoriev I.V."/>
        </authorList>
    </citation>
    <scope>NUCLEOTIDE SEQUENCE [LARGE SCALE GENOMIC DNA]</scope>
    <source>
        <strain evidence="2 3">ATCC 24622</strain>
    </source>
</reference>
<organism evidence="2 3">
    <name type="scientific">Phialemonium thermophilum</name>
    <dbReference type="NCBI Taxonomy" id="223376"/>
    <lineage>
        <taxon>Eukaryota</taxon>
        <taxon>Fungi</taxon>
        <taxon>Dikarya</taxon>
        <taxon>Ascomycota</taxon>
        <taxon>Pezizomycotina</taxon>
        <taxon>Sordariomycetes</taxon>
        <taxon>Sordariomycetidae</taxon>
        <taxon>Cephalothecales</taxon>
        <taxon>Cephalothecaceae</taxon>
        <taxon>Phialemonium</taxon>
    </lineage>
</organism>
<dbReference type="EMBL" id="JAZHXJ010002535">
    <property type="protein sequence ID" value="KAL1838047.1"/>
    <property type="molecule type" value="Genomic_DNA"/>
</dbReference>
<dbReference type="Proteomes" id="UP001586593">
    <property type="component" value="Unassembled WGS sequence"/>
</dbReference>